<keyword evidence="2" id="KW-1185">Reference proteome</keyword>
<dbReference type="Proteomes" id="UP001162156">
    <property type="component" value="Unassembled WGS sequence"/>
</dbReference>
<evidence type="ECO:0008006" key="3">
    <source>
        <dbReference type="Google" id="ProtNLM"/>
    </source>
</evidence>
<sequence length="80" mass="9157">MYRVTALLTGSKITNTTRRYQQGSNLHITRVDRERDSGQFTCIAEDTTGQSTAITSSPVSINIQCEYTYKIYLYGHVYLR</sequence>
<evidence type="ECO:0000313" key="2">
    <source>
        <dbReference type="Proteomes" id="UP001162156"/>
    </source>
</evidence>
<dbReference type="SUPFAM" id="SSF48726">
    <property type="entry name" value="Immunoglobulin"/>
    <property type="match status" value="1"/>
</dbReference>
<name>A0AAV8WUK0_9CUCU</name>
<reference evidence="1" key="1">
    <citation type="journal article" date="2023" name="Insect Mol. Biol.">
        <title>Genome sequencing provides insights into the evolution of gene families encoding plant cell wall-degrading enzymes in longhorned beetles.</title>
        <authorList>
            <person name="Shin N.R."/>
            <person name="Okamura Y."/>
            <person name="Kirsch R."/>
            <person name="Pauchet Y."/>
        </authorList>
    </citation>
    <scope>NUCLEOTIDE SEQUENCE</scope>
    <source>
        <strain evidence="1">RBIC_L_NR</strain>
    </source>
</reference>
<protein>
    <recommendedName>
        <fullName evidence="3">Ig-like domain-containing protein</fullName>
    </recommendedName>
</protein>
<dbReference type="InterPro" id="IPR036179">
    <property type="entry name" value="Ig-like_dom_sf"/>
</dbReference>
<dbReference type="AlphaFoldDB" id="A0AAV8WUK0"/>
<dbReference type="EMBL" id="JANEYF010004698">
    <property type="protein sequence ID" value="KAJ8930308.1"/>
    <property type="molecule type" value="Genomic_DNA"/>
</dbReference>
<comment type="caution">
    <text evidence="1">The sequence shown here is derived from an EMBL/GenBank/DDBJ whole genome shotgun (WGS) entry which is preliminary data.</text>
</comment>
<accession>A0AAV8WUK0</accession>
<proteinExistence type="predicted"/>
<organism evidence="1 2">
    <name type="scientific">Rhamnusium bicolor</name>
    <dbReference type="NCBI Taxonomy" id="1586634"/>
    <lineage>
        <taxon>Eukaryota</taxon>
        <taxon>Metazoa</taxon>
        <taxon>Ecdysozoa</taxon>
        <taxon>Arthropoda</taxon>
        <taxon>Hexapoda</taxon>
        <taxon>Insecta</taxon>
        <taxon>Pterygota</taxon>
        <taxon>Neoptera</taxon>
        <taxon>Endopterygota</taxon>
        <taxon>Coleoptera</taxon>
        <taxon>Polyphaga</taxon>
        <taxon>Cucujiformia</taxon>
        <taxon>Chrysomeloidea</taxon>
        <taxon>Cerambycidae</taxon>
        <taxon>Lepturinae</taxon>
        <taxon>Rhagiini</taxon>
        <taxon>Rhamnusium</taxon>
    </lineage>
</organism>
<evidence type="ECO:0000313" key="1">
    <source>
        <dbReference type="EMBL" id="KAJ8930308.1"/>
    </source>
</evidence>
<dbReference type="Gene3D" id="2.60.40.10">
    <property type="entry name" value="Immunoglobulins"/>
    <property type="match status" value="1"/>
</dbReference>
<gene>
    <name evidence="1" type="ORF">NQ314_016899</name>
</gene>
<dbReference type="InterPro" id="IPR013783">
    <property type="entry name" value="Ig-like_fold"/>
</dbReference>